<reference evidence="3" key="1">
    <citation type="submission" date="2018-11" db="EMBL/GenBank/DDBJ databases">
        <authorList>
            <person name="Alioto T."/>
            <person name="Alioto T."/>
        </authorList>
    </citation>
    <scope>NUCLEOTIDE SEQUENCE</scope>
</reference>
<dbReference type="InterPro" id="IPR031569">
    <property type="entry name" value="ApeC"/>
</dbReference>
<dbReference type="PANTHER" id="PTHR19324:SF33">
    <property type="entry name" value="MUCIN-5AC"/>
    <property type="match status" value="1"/>
</dbReference>
<dbReference type="Proteomes" id="UP000596742">
    <property type="component" value="Unassembled WGS sequence"/>
</dbReference>
<dbReference type="Pfam" id="PF16977">
    <property type="entry name" value="ApeC"/>
    <property type="match status" value="1"/>
</dbReference>
<evidence type="ECO:0000313" key="4">
    <source>
        <dbReference type="Proteomes" id="UP000596742"/>
    </source>
</evidence>
<evidence type="ECO:0000256" key="1">
    <source>
        <dbReference type="SAM" id="SignalP"/>
    </source>
</evidence>
<feature type="chain" id="PRO_5032890460" description="Apextrin C-terminal domain-containing protein" evidence="1">
    <location>
        <begin position="27"/>
        <end position="227"/>
    </location>
</feature>
<feature type="non-terminal residue" evidence="3">
    <location>
        <position position="1"/>
    </location>
</feature>
<keyword evidence="1" id="KW-0732">Signal</keyword>
<dbReference type="AlphaFoldDB" id="A0A8B6BSQ4"/>
<evidence type="ECO:0000313" key="3">
    <source>
        <dbReference type="EMBL" id="VDH95057.1"/>
    </source>
</evidence>
<accession>A0A8B6BSQ4</accession>
<feature type="domain" description="Apextrin C-terminal" evidence="2">
    <location>
        <begin position="29"/>
        <end position="226"/>
    </location>
</feature>
<feature type="signal peptide" evidence="1">
    <location>
        <begin position="1"/>
        <end position="26"/>
    </location>
</feature>
<gene>
    <name evidence="3" type="ORF">MGAL_10B025006</name>
</gene>
<name>A0A8B6BSQ4_MYTGA</name>
<keyword evidence="4" id="KW-1185">Reference proteome</keyword>
<comment type="caution">
    <text evidence="3">The sequence shown here is derived from an EMBL/GenBank/DDBJ whole genome shotgun (WGS) entry which is preliminary data.</text>
</comment>
<dbReference type="PANTHER" id="PTHR19324">
    <property type="entry name" value="PERFORIN-LIKE PROTEIN 1"/>
    <property type="match status" value="1"/>
</dbReference>
<protein>
    <recommendedName>
        <fullName evidence="2">Apextrin C-terminal domain-containing protein</fullName>
    </recommendedName>
</protein>
<dbReference type="EMBL" id="UYJE01000666">
    <property type="protein sequence ID" value="VDH95057.1"/>
    <property type="molecule type" value="Genomic_DNA"/>
</dbReference>
<dbReference type="OrthoDB" id="6119544at2759"/>
<evidence type="ECO:0000259" key="2">
    <source>
        <dbReference type="Pfam" id="PF16977"/>
    </source>
</evidence>
<organism evidence="3 4">
    <name type="scientific">Mytilus galloprovincialis</name>
    <name type="common">Mediterranean mussel</name>
    <dbReference type="NCBI Taxonomy" id="29158"/>
    <lineage>
        <taxon>Eukaryota</taxon>
        <taxon>Metazoa</taxon>
        <taxon>Spiralia</taxon>
        <taxon>Lophotrochozoa</taxon>
        <taxon>Mollusca</taxon>
        <taxon>Bivalvia</taxon>
        <taxon>Autobranchia</taxon>
        <taxon>Pteriomorphia</taxon>
        <taxon>Mytilida</taxon>
        <taxon>Mytiloidea</taxon>
        <taxon>Mytilidae</taxon>
        <taxon>Mytilinae</taxon>
        <taxon>Mytilus</taxon>
    </lineage>
</organism>
<sequence>LLDTDMHCVNMLAILTTILMISSAYAVQWPAGSYTLVKAKTGCPTGWHEGWRKQDNEDNNNKNELTTGHHFYGTFGSNMKFYYCTKGQQTTSGTQSWPNGNYCILRQGISCPPGFQTGSIYWDDEDKNNSNEKDGILPSGEFGKNTLINYCCRSDGSYSTKILLPTEKPFYLLRFTSSPCQQIKGMIATEEIIKTDDEDNNNKNSNSGSHPLNDGGRNNRLYYCYYH</sequence>
<proteinExistence type="predicted"/>